<dbReference type="EMBL" id="JBBPBM010000039">
    <property type="protein sequence ID" value="KAK8525962.1"/>
    <property type="molecule type" value="Genomic_DNA"/>
</dbReference>
<reference evidence="1 2" key="1">
    <citation type="journal article" date="2024" name="G3 (Bethesda)">
        <title>Genome assembly of Hibiscus sabdariffa L. provides insights into metabolisms of medicinal natural products.</title>
        <authorList>
            <person name="Kim T."/>
        </authorList>
    </citation>
    <scope>NUCLEOTIDE SEQUENCE [LARGE SCALE GENOMIC DNA]</scope>
    <source>
        <strain evidence="1">TK-2024</strain>
        <tissue evidence="1">Old leaves</tissue>
    </source>
</reference>
<gene>
    <name evidence="1" type="ORF">V6N12_020446</name>
</gene>
<protein>
    <submittedName>
        <fullName evidence="1">Uncharacterized protein</fullName>
    </submittedName>
</protein>
<keyword evidence="2" id="KW-1185">Reference proteome</keyword>
<dbReference type="Proteomes" id="UP001472677">
    <property type="component" value="Unassembled WGS sequence"/>
</dbReference>
<sequence length="116" mass="12574">MGNGKEATIKDTIINAGPQESNLYGPWMVVDTWKRWSRMVIKHGKCDASSDVLIWSQFALIVEDNDSGEATARDAVENSVVGGLVVEDIVRQNAPGKAKPHNAEGSVVCMSVAYLQ</sequence>
<comment type="caution">
    <text evidence="1">The sequence shown here is derived from an EMBL/GenBank/DDBJ whole genome shotgun (WGS) entry which is preliminary data.</text>
</comment>
<evidence type="ECO:0000313" key="1">
    <source>
        <dbReference type="EMBL" id="KAK8525962.1"/>
    </source>
</evidence>
<evidence type="ECO:0000313" key="2">
    <source>
        <dbReference type="Proteomes" id="UP001472677"/>
    </source>
</evidence>
<proteinExistence type="predicted"/>
<organism evidence="1 2">
    <name type="scientific">Hibiscus sabdariffa</name>
    <name type="common">roselle</name>
    <dbReference type="NCBI Taxonomy" id="183260"/>
    <lineage>
        <taxon>Eukaryota</taxon>
        <taxon>Viridiplantae</taxon>
        <taxon>Streptophyta</taxon>
        <taxon>Embryophyta</taxon>
        <taxon>Tracheophyta</taxon>
        <taxon>Spermatophyta</taxon>
        <taxon>Magnoliopsida</taxon>
        <taxon>eudicotyledons</taxon>
        <taxon>Gunneridae</taxon>
        <taxon>Pentapetalae</taxon>
        <taxon>rosids</taxon>
        <taxon>malvids</taxon>
        <taxon>Malvales</taxon>
        <taxon>Malvaceae</taxon>
        <taxon>Malvoideae</taxon>
        <taxon>Hibiscus</taxon>
    </lineage>
</organism>
<accession>A0ABR2CZT5</accession>
<name>A0ABR2CZT5_9ROSI</name>